<dbReference type="Pfam" id="PF08032">
    <property type="entry name" value="SpoU_sub_bind"/>
    <property type="match status" value="1"/>
</dbReference>
<accession>A0A939DIB3</accession>
<dbReference type="InterPro" id="IPR029028">
    <property type="entry name" value="Alpha/beta_knot_MTases"/>
</dbReference>
<feature type="domain" description="RNA 2-O ribose methyltransferase substrate binding" evidence="3">
    <location>
        <begin position="19"/>
        <end position="97"/>
    </location>
</feature>
<dbReference type="CDD" id="cd18095">
    <property type="entry name" value="SpoU-like_rRNA-MTase"/>
    <property type="match status" value="1"/>
</dbReference>
<dbReference type="AlphaFoldDB" id="A0A939DIB3"/>
<keyword evidence="2" id="KW-0808">Transferase</keyword>
<evidence type="ECO:0000313" key="5">
    <source>
        <dbReference type="Proteomes" id="UP000664303"/>
    </source>
</evidence>
<protein>
    <submittedName>
        <fullName evidence="4">RNA methyltransferase</fullName>
    </submittedName>
</protein>
<dbReference type="Proteomes" id="UP000664303">
    <property type="component" value="Unassembled WGS sequence"/>
</dbReference>
<dbReference type="SUPFAM" id="SSF75217">
    <property type="entry name" value="alpha/beta knot"/>
    <property type="match status" value="1"/>
</dbReference>
<dbReference type="GO" id="GO:0006396">
    <property type="term" value="P:RNA processing"/>
    <property type="evidence" value="ECO:0007669"/>
    <property type="project" value="InterPro"/>
</dbReference>
<dbReference type="Gene3D" id="3.30.1330.30">
    <property type="match status" value="1"/>
</dbReference>
<evidence type="ECO:0000256" key="2">
    <source>
        <dbReference type="ARBA" id="ARBA00022679"/>
    </source>
</evidence>
<sequence>MSDSPEYRERKAFFDRVLTVYGRKPVLEVLQNPQLHCHALHLAQSNREQGLVRDIRALAESRDIPVNTHSREALARISRNGRQDQGVAVDVLCPAFRQFTDALPDLPPRARLLALDGITNPQNLGMIIRSAAAGEIDGILYARGGNAALGPLVIKASAGTLYRAPLLLCDSLPGALRLCRERQMEVCALAADATQTLFEFNPDGGCVYVLGNETEGVSPGALKEATRGLAIPMRNGVESLNVAVTASLIAYAGLMRPT</sequence>
<proteinExistence type="predicted"/>
<evidence type="ECO:0000259" key="3">
    <source>
        <dbReference type="SMART" id="SM00967"/>
    </source>
</evidence>
<dbReference type="InterPro" id="IPR013123">
    <property type="entry name" value="SpoU_subst-bd"/>
</dbReference>
<dbReference type="InterPro" id="IPR004441">
    <property type="entry name" value="rRNA_MeTrfase_TrmH"/>
</dbReference>
<dbReference type="GO" id="GO:0032259">
    <property type="term" value="P:methylation"/>
    <property type="evidence" value="ECO:0007669"/>
    <property type="project" value="UniProtKB-KW"/>
</dbReference>
<dbReference type="InterPro" id="IPR029064">
    <property type="entry name" value="Ribosomal_eL30-like_sf"/>
</dbReference>
<dbReference type="RefSeq" id="WP_206561818.1">
    <property type="nucleotide sequence ID" value="NZ_JAFKCZ010000014.1"/>
</dbReference>
<reference evidence="4" key="1">
    <citation type="submission" date="2021-02" db="EMBL/GenBank/DDBJ databases">
        <title>PHA producing bacteria isolated from coastal sediment in Guangdong, Shenzhen.</title>
        <authorList>
            <person name="Zheng W."/>
            <person name="Yu S."/>
            <person name="Huang Y."/>
        </authorList>
    </citation>
    <scope>NUCLEOTIDE SEQUENCE</scope>
    <source>
        <strain evidence="4">TN14-10</strain>
    </source>
</reference>
<dbReference type="EMBL" id="JAFKCZ010000014">
    <property type="protein sequence ID" value="MBN7798371.1"/>
    <property type="molecule type" value="Genomic_DNA"/>
</dbReference>
<dbReference type="InterPro" id="IPR001537">
    <property type="entry name" value="SpoU_MeTrfase"/>
</dbReference>
<keyword evidence="5" id="KW-1185">Reference proteome</keyword>
<organism evidence="4 5">
    <name type="scientific">Parahaliea mediterranea</name>
    <dbReference type="NCBI Taxonomy" id="651086"/>
    <lineage>
        <taxon>Bacteria</taxon>
        <taxon>Pseudomonadati</taxon>
        <taxon>Pseudomonadota</taxon>
        <taxon>Gammaproteobacteria</taxon>
        <taxon>Cellvibrionales</taxon>
        <taxon>Halieaceae</taxon>
        <taxon>Parahaliea</taxon>
    </lineage>
</organism>
<dbReference type="GO" id="GO:0005829">
    <property type="term" value="C:cytosol"/>
    <property type="evidence" value="ECO:0007669"/>
    <property type="project" value="TreeGrafter"/>
</dbReference>
<gene>
    <name evidence="4" type="ORF">JYP50_17340</name>
</gene>
<comment type="caution">
    <text evidence="4">The sequence shown here is derived from an EMBL/GenBank/DDBJ whole genome shotgun (WGS) entry which is preliminary data.</text>
</comment>
<dbReference type="SUPFAM" id="SSF55315">
    <property type="entry name" value="L30e-like"/>
    <property type="match status" value="1"/>
</dbReference>
<keyword evidence="1 4" id="KW-0489">Methyltransferase</keyword>
<evidence type="ECO:0000256" key="1">
    <source>
        <dbReference type="ARBA" id="ARBA00022603"/>
    </source>
</evidence>
<dbReference type="InterPro" id="IPR029026">
    <property type="entry name" value="tRNA_m1G_MTases_N"/>
</dbReference>
<dbReference type="SMART" id="SM00967">
    <property type="entry name" value="SpoU_sub_bind"/>
    <property type="match status" value="1"/>
</dbReference>
<dbReference type="Pfam" id="PF00588">
    <property type="entry name" value="SpoU_methylase"/>
    <property type="match status" value="1"/>
</dbReference>
<dbReference type="PANTHER" id="PTHR46429:SF1">
    <property type="entry name" value="23S RRNA (GUANOSINE-2'-O-)-METHYLTRANSFERASE RLMB"/>
    <property type="match status" value="1"/>
</dbReference>
<dbReference type="GO" id="GO:0003723">
    <property type="term" value="F:RNA binding"/>
    <property type="evidence" value="ECO:0007669"/>
    <property type="project" value="InterPro"/>
</dbReference>
<dbReference type="Gene3D" id="3.40.1280.10">
    <property type="match status" value="1"/>
</dbReference>
<dbReference type="GO" id="GO:0008173">
    <property type="term" value="F:RNA methyltransferase activity"/>
    <property type="evidence" value="ECO:0007669"/>
    <property type="project" value="InterPro"/>
</dbReference>
<evidence type="ECO:0000313" key="4">
    <source>
        <dbReference type="EMBL" id="MBN7798371.1"/>
    </source>
</evidence>
<dbReference type="PANTHER" id="PTHR46429">
    <property type="entry name" value="23S RRNA (GUANOSINE-2'-O-)-METHYLTRANSFERASE RLMB"/>
    <property type="match status" value="1"/>
</dbReference>
<name>A0A939DIB3_9GAMM</name>